<dbReference type="Proteomes" id="UP001215598">
    <property type="component" value="Unassembled WGS sequence"/>
</dbReference>
<dbReference type="AlphaFoldDB" id="A0AAD7JQH8"/>
<comment type="caution">
    <text evidence="1">The sequence shown here is derived from an EMBL/GenBank/DDBJ whole genome shotgun (WGS) entry which is preliminary data.</text>
</comment>
<organism evidence="1 2">
    <name type="scientific">Mycena metata</name>
    <dbReference type="NCBI Taxonomy" id="1033252"/>
    <lineage>
        <taxon>Eukaryota</taxon>
        <taxon>Fungi</taxon>
        <taxon>Dikarya</taxon>
        <taxon>Basidiomycota</taxon>
        <taxon>Agaricomycotina</taxon>
        <taxon>Agaricomycetes</taxon>
        <taxon>Agaricomycetidae</taxon>
        <taxon>Agaricales</taxon>
        <taxon>Marasmiineae</taxon>
        <taxon>Mycenaceae</taxon>
        <taxon>Mycena</taxon>
    </lineage>
</organism>
<name>A0AAD7JQH8_9AGAR</name>
<gene>
    <name evidence="1" type="ORF">B0H16DRAFT_1308609</name>
</gene>
<keyword evidence="2" id="KW-1185">Reference proteome</keyword>
<proteinExistence type="predicted"/>
<reference evidence="1" key="1">
    <citation type="submission" date="2023-03" db="EMBL/GenBank/DDBJ databases">
        <title>Massive genome expansion in bonnet fungi (Mycena s.s.) driven by repeated elements and novel gene families across ecological guilds.</title>
        <authorList>
            <consortium name="Lawrence Berkeley National Laboratory"/>
            <person name="Harder C.B."/>
            <person name="Miyauchi S."/>
            <person name="Viragh M."/>
            <person name="Kuo A."/>
            <person name="Thoen E."/>
            <person name="Andreopoulos B."/>
            <person name="Lu D."/>
            <person name="Skrede I."/>
            <person name="Drula E."/>
            <person name="Henrissat B."/>
            <person name="Morin E."/>
            <person name="Kohler A."/>
            <person name="Barry K."/>
            <person name="LaButti K."/>
            <person name="Morin E."/>
            <person name="Salamov A."/>
            <person name="Lipzen A."/>
            <person name="Mereny Z."/>
            <person name="Hegedus B."/>
            <person name="Baldrian P."/>
            <person name="Stursova M."/>
            <person name="Weitz H."/>
            <person name="Taylor A."/>
            <person name="Grigoriev I.V."/>
            <person name="Nagy L.G."/>
            <person name="Martin F."/>
            <person name="Kauserud H."/>
        </authorList>
    </citation>
    <scope>NUCLEOTIDE SEQUENCE</scope>
    <source>
        <strain evidence="1">CBHHK182m</strain>
    </source>
</reference>
<evidence type="ECO:0000313" key="2">
    <source>
        <dbReference type="Proteomes" id="UP001215598"/>
    </source>
</evidence>
<dbReference type="EMBL" id="JARKIB010000022">
    <property type="protein sequence ID" value="KAJ7767335.1"/>
    <property type="molecule type" value="Genomic_DNA"/>
</dbReference>
<accession>A0AAD7JQH8</accession>
<sequence>MGAGIMQIINNTNCELHYENPETNHKFTLRAKDKDDNTHCQMPCSNYHDDTIPWKITGKSIALWQSSGKKITISDDDWQFWVAGETAYTKNNEGKHYGSLGQGGKYILKIDEVIDGNSKAGGLTIYDYKSFVGNNGKGGAQSELIQWAVPNVATLLFE</sequence>
<protein>
    <submittedName>
        <fullName evidence="1">Uncharacterized protein</fullName>
    </submittedName>
</protein>
<evidence type="ECO:0000313" key="1">
    <source>
        <dbReference type="EMBL" id="KAJ7767335.1"/>
    </source>
</evidence>